<evidence type="ECO:0000313" key="9">
    <source>
        <dbReference type="EMBL" id="SEK34411.1"/>
    </source>
</evidence>
<feature type="transmembrane region" description="Helical" evidence="8">
    <location>
        <begin position="100"/>
        <end position="118"/>
    </location>
</feature>
<keyword evidence="10" id="KW-1185">Reference proteome</keyword>
<protein>
    <recommendedName>
        <fullName evidence="11">AEC family transporter</fullName>
    </recommendedName>
</protein>
<keyword evidence="6 8" id="KW-1133">Transmembrane helix</keyword>
<dbReference type="PANTHER" id="PTHR36838">
    <property type="entry name" value="AUXIN EFFLUX CARRIER FAMILY PROTEIN"/>
    <property type="match status" value="1"/>
</dbReference>
<feature type="transmembrane region" description="Helical" evidence="8">
    <location>
        <begin position="124"/>
        <end position="144"/>
    </location>
</feature>
<dbReference type="GO" id="GO:0055085">
    <property type="term" value="P:transmembrane transport"/>
    <property type="evidence" value="ECO:0007669"/>
    <property type="project" value="InterPro"/>
</dbReference>
<evidence type="ECO:0000256" key="7">
    <source>
        <dbReference type="ARBA" id="ARBA00023136"/>
    </source>
</evidence>
<organism evidence="9 10">
    <name type="scientific">Pseudobutyrivibrio ruminis</name>
    <dbReference type="NCBI Taxonomy" id="46206"/>
    <lineage>
        <taxon>Bacteria</taxon>
        <taxon>Bacillati</taxon>
        <taxon>Bacillota</taxon>
        <taxon>Clostridia</taxon>
        <taxon>Lachnospirales</taxon>
        <taxon>Lachnospiraceae</taxon>
        <taxon>Pseudobutyrivibrio</taxon>
    </lineage>
</organism>
<keyword evidence="3" id="KW-0813">Transport</keyword>
<dbReference type="EMBL" id="FNZX01000004">
    <property type="protein sequence ID" value="SEK34411.1"/>
    <property type="molecule type" value="Genomic_DNA"/>
</dbReference>
<proteinExistence type="inferred from homology"/>
<feature type="transmembrane region" description="Helical" evidence="8">
    <location>
        <begin position="66"/>
        <end position="88"/>
    </location>
</feature>
<evidence type="ECO:0000256" key="8">
    <source>
        <dbReference type="SAM" id="Phobius"/>
    </source>
</evidence>
<dbReference type="Pfam" id="PF03547">
    <property type="entry name" value="Mem_trans"/>
    <property type="match status" value="2"/>
</dbReference>
<keyword evidence="7 8" id="KW-0472">Membrane</keyword>
<keyword evidence="5 8" id="KW-0812">Transmembrane</keyword>
<feature type="transmembrane region" description="Helical" evidence="8">
    <location>
        <begin position="219"/>
        <end position="241"/>
    </location>
</feature>
<dbReference type="AlphaFoldDB" id="A0A1H7G8F0"/>
<keyword evidence="4" id="KW-1003">Cell membrane</keyword>
<feature type="transmembrane region" description="Helical" evidence="8">
    <location>
        <begin position="288"/>
        <end position="307"/>
    </location>
</feature>
<feature type="transmembrane region" description="Helical" evidence="8">
    <location>
        <begin position="156"/>
        <end position="174"/>
    </location>
</feature>
<feature type="transmembrane region" description="Helical" evidence="8">
    <location>
        <begin position="6"/>
        <end position="24"/>
    </location>
</feature>
<dbReference type="InterPro" id="IPR038770">
    <property type="entry name" value="Na+/solute_symporter_sf"/>
</dbReference>
<feature type="transmembrane region" description="Helical" evidence="8">
    <location>
        <begin position="186"/>
        <end position="207"/>
    </location>
</feature>
<evidence type="ECO:0000256" key="3">
    <source>
        <dbReference type="ARBA" id="ARBA00022448"/>
    </source>
</evidence>
<evidence type="ECO:0000256" key="1">
    <source>
        <dbReference type="ARBA" id="ARBA00004651"/>
    </source>
</evidence>
<dbReference type="Proteomes" id="UP000182321">
    <property type="component" value="Unassembled WGS sequence"/>
</dbReference>
<reference evidence="10" key="1">
    <citation type="submission" date="2016-10" db="EMBL/GenBank/DDBJ databases">
        <authorList>
            <person name="Varghese N."/>
        </authorList>
    </citation>
    <scope>NUCLEOTIDE SEQUENCE [LARGE SCALE GENOMIC DNA]</scope>
    <source>
        <strain evidence="10">ACV-9</strain>
    </source>
</reference>
<feature type="transmembrane region" description="Helical" evidence="8">
    <location>
        <begin position="253"/>
        <end position="276"/>
    </location>
</feature>
<evidence type="ECO:0000256" key="2">
    <source>
        <dbReference type="ARBA" id="ARBA00010145"/>
    </source>
</evidence>
<sequence>MISILLAKKIAEFFIFIILGFLIVRCNILKSTDSEVVTKLCIYLMTPAIIINAFQIDATGNVIKGLLLAVFNAVIIHIVCIIIAKLYGRLTNATEVERASIIYSNGGNLIVPIVGSVLGDEWVVYSAAFVAVFNIFVWTHGRGMFAKEDGIPWKKILLNVNIISIGVGLFMLVFDYKFTGLASSVIASLADMVGPVSMIIVGMVLGGMKVQNIFSNNRIWGVICLRLIICPLVILLIMSLLPVESFVPGGDTVMLISFLAACAPCAATINQFAILYSKNAEYASAINILSTLLCILTMPIMVYLFQINH</sequence>
<dbReference type="GO" id="GO:0005886">
    <property type="term" value="C:plasma membrane"/>
    <property type="evidence" value="ECO:0007669"/>
    <property type="project" value="UniProtKB-SubCell"/>
</dbReference>
<dbReference type="RefSeq" id="WP_074789159.1">
    <property type="nucleotide sequence ID" value="NZ_FNZX01000004.1"/>
</dbReference>
<evidence type="ECO:0000256" key="4">
    <source>
        <dbReference type="ARBA" id="ARBA00022475"/>
    </source>
</evidence>
<name>A0A1H7G8F0_9FIRM</name>
<evidence type="ECO:0008006" key="11">
    <source>
        <dbReference type="Google" id="ProtNLM"/>
    </source>
</evidence>
<comment type="similarity">
    <text evidence="2">Belongs to the auxin efflux carrier (TC 2.A.69) family.</text>
</comment>
<evidence type="ECO:0000256" key="5">
    <source>
        <dbReference type="ARBA" id="ARBA00022692"/>
    </source>
</evidence>
<evidence type="ECO:0000256" key="6">
    <source>
        <dbReference type="ARBA" id="ARBA00022989"/>
    </source>
</evidence>
<dbReference type="Gene3D" id="1.20.1530.20">
    <property type="match status" value="1"/>
</dbReference>
<accession>A0A1H7G8F0</accession>
<feature type="transmembrane region" description="Helical" evidence="8">
    <location>
        <begin position="36"/>
        <end position="54"/>
    </location>
</feature>
<dbReference type="InterPro" id="IPR004776">
    <property type="entry name" value="Mem_transp_PIN-like"/>
</dbReference>
<dbReference type="PANTHER" id="PTHR36838:SF1">
    <property type="entry name" value="SLR1864 PROTEIN"/>
    <property type="match status" value="1"/>
</dbReference>
<evidence type="ECO:0000313" key="10">
    <source>
        <dbReference type="Proteomes" id="UP000182321"/>
    </source>
</evidence>
<comment type="subcellular location">
    <subcellularLocation>
        <location evidence="1">Cell membrane</location>
        <topology evidence="1">Multi-pass membrane protein</topology>
    </subcellularLocation>
</comment>
<gene>
    <name evidence="9" type="ORF">SAMN02910377_00667</name>
</gene>